<dbReference type="RefSeq" id="XP_016455465.1">
    <property type="nucleotide sequence ID" value="XM_016599979.1"/>
</dbReference>
<name>A0A1S3YU00_TOBAC</name>
<organism evidence="3">
    <name type="scientific">Nicotiana tabacum</name>
    <name type="common">Common tobacco</name>
    <dbReference type="NCBI Taxonomy" id="4097"/>
    <lineage>
        <taxon>Eukaryota</taxon>
        <taxon>Viridiplantae</taxon>
        <taxon>Streptophyta</taxon>
        <taxon>Embryophyta</taxon>
        <taxon>Tracheophyta</taxon>
        <taxon>Spermatophyta</taxon>
        <taxon>Magnoliopsida</taxon>
        <taxon>eudicotyledons</taxon>
        <taxon>Gunneridae</taxon>
        <taxon>Pentapetalae</taxon>
        <taxon>asterids</taxon>
        <taxon>lamiids</taxon>
        <taxon>Solanales</taxon>
        <taxon>Solanaceae</taxon>
        <taxon>Nicotianoideae</taxon>
        <taxon>Nicotianeae</taxon>
        <taxon>Nicotiana</taxon>
    </lineage>
</organism>
<dbReference type="PROSITE" id="PS50994">
    <property type="entry name" value="INTEGRASE"/>
    <property type="match status" value="1"/>
</dbReference>
<dbReference type="InterPro" id="IPR001584">
    <property type="entry name" value="Integrase_cat-core"/>
</dbReference>
<evidence type="ECO:0000259" key="2">
    <source>
        <dbReference type="PROSITE" id="PS50994"/>
    </source>
</evidence>
<evidence type="ECO:0000256" key="1">
    <source>
        <dbReference type="SAM" id="MobiDB-lite"/>
    </source>
</evidence>
<sequence length="174" mass="19984">MRAMLEVRPNDLPSRRTPTLSNFPLAIHQMGNEYRGPPPVPTRSIRPNTRKGSNPLHLEEHHMPFWFPQRNQLRQRPQFAGKKVADLFEKWHIKRILPLPYHPAGNGQAESSNKSILNIMKKKLEDAKGLWSEILPEVLWAYRTAPKMSTGEMPYSLVYGTDEVILVEVGEPSL</sequence>
<dbReference type="STRING" id="4097.A0A1S3YU00"/>
<dbReference type="InterPro" id="IPR036397">
    <property type="entry name" value="RNaseH_sf"/>
</dbReference>
<proteinExistence type="predicted"/>
<dbReference type="GO" id="GO:0015074">
    <property type="term" value="P:DNA integration"/>
    <property type="evidence" value="ECO:0007669"/>
    <property type="project" value="InterPro"/>
</dbReference>
<dbReference type="KEGG" id="nta:107779530"/>
<protein>
    <recommendedName>
        <fullName evidence="2">Integrase catalytic domain-containing protein</fullName>
    </recommendedName>
</protein>
<feature type="domain" description="Integrase catalytic" evidence="2">
    <location>
        <begin position="68"/>
        <end position="162"/>
    </location>
</feature>
<dbReference type="PANTHER" id="PTHR48475">
    <property type="entry name" value="RIBONUCLEASE H"/>
    <property type="match status" value="1"/>
</dbReference>
<gene>
    <name evidence="3" type="primary">LOC107779530</name>
</gene>
<dbReference type="SUPFAM" id="SSF53098">
    <property type="entry name" value="Ribonuclease H-like"/>
    <property type="match status" value="1"/>
</dbReference>
<dbReference type="OrthoDB" id="1285340at2759"/>
<reference evidence="3" key="1">
    <citation type="submission" date="2025-08" db="UniProtKB">
        <authorList>
            <consortium name="RefSeq"/>
        </authorList>
    </citation>
    <scope>IDENTIFICATION</scope>
</reference>
<evidence type="ECO:0000313" key="3">
    <source>
        <dbReference type="RefSeq" id="XP_016455465.1"/>
    </source>
</evidence>
<dbReference type="PaxDb" id="4097-A0A1S3YU00"/>
<dbReference type="AlphaFoldDB" id="A0A1S3YU00"/>
<feature type="region of interest" description="Disordered" evidence="1">
    <location>
        <begin position="30"/>
        <end position="55"/>
    </location>
</feature>
<dbReference type="PANTHER" id="PTHR48475:SF2">
    <property type="entry name" value="RIBONUCLEASE H"/>
    <property type="match status" value="1"/>
</dbReference>
<dbReference type="InterPro" id="IPR012337">
    <property type="entry name" value="RNaseH-like_sf"/>
</dbReference>
<accession>A0A1S3YU00</accession>
<dbReference type="Gene3D" id="3.30.420.10">
    <property type="entry name" value="Ribonuclease H-like superfamily/Ribonuclease H"/>
    <property type="match status" value="1"/>
</dbReference>
<dbReference type="GO" id="GO:0003676">
    <property type="term" value="F:nucleic acid binding"/>
    <property type="evidence" value="ECO:0007669"/>
    <property type="project" value="InterPro"/>
</dbReference>